<dbReference type="InterPro" id="IPR053851">
    <property type="entry name" value="DUF6929"/>
</dbReference>
<proteinExistence type="predicted"/>
<evidence type="ECO:0000313" key="2">
    <source>
        <dbReference type="Proteomes" id="UP000184020"/>
    </source>
</evidence>
<keyword evidence="2" id="KW-1185">Reference proteome</keyword>
<accession>A0A1M5H2H9</accession>
<gene>
    <name evidence="1" type="ORF">SAMN05444372_102264</name>
</gene>
<evidence type="ECO:0000313" key="1">
    <source>
        <dbReference type="EMBL" id="SHG10261.1"/>
    </source>
</evidence>
<name>A0A1M5H2H9_9FLAO</name>
<protein>
    <submittedName>
        <fullName evidence="1">Uncharacterized protein</fullName>
    </submittedName>
</protein>
<dbReference type="EMBL" id="FQWF01000002">
    <property type="protein sequence ID" value="SHG10261.1"/>
    <property type="molecule type" value="Genomic_DNA"/>
</dbReference>
<organism evidence="1 2">
    <name type="scientific">Flavobacterium micromati</name>
    <dbReference type="NCBI Taxonomy" id="229205"/>
    <lineage>
        <taxon>Bacteria</taxon>
        <taxon>Pseudomonadati</taxon>
        <taxon>Bacteroidota</taxon>
        <taxon>Flavobacteriia</taxon>
        <taxon>Flavobacteriales</taxon>
        <taxon>Flavobacteriaceae</taxon>
        <taxon>Flavobacterium</taxon>
    </lineage>
</organism>
<reference evidence="2" key="1">
    <citation type="submission" date="2016-11" db="EMBL/GenBank/DDBJ databases">
        <authorList>
            <person name="Varghese N."/>
            <person name="Submissions S."/>
        </authorList>
    </citation>
    <scope>NUCLEOTIDE SEQUENCE [LARGE SCALE GENOMIC DNA]</scope>
    <source>
        <strain evidence="2">DSM 17659</strain>
    </source>
</reference>
<dbReference type="RefSeq" id="WP_073017198.1">
    <property type="nucleotide sequence ID" value="NZ_FQWF01000002.1"/>
</dbReference>
<sequence>MEKLQLESLFKINGIGSASGLIYKNNSLLIIGDNSGFLYEYQIDSKDLKRHPLIENPTENILKKDKPDYEAITNFSEDLYIFGSGSTNMRNSMVHLNASSKKVIGINNLSELYAAMQDLAKVNAEDFNLEGAIYNGKTWFLFNRGNGVANRNVLFIIEGENLQDKLSIRSIDYILPELQGIRTSFTDAIIVDSIIYFLATAEDTASTYDDGEVLGSIIGGIDLKTMQISFTEKISDSHKFEGLTLYSQSTEKIEFLLCEDTDTEVLETYIYKLSIDIELLQK</sequence>
<dbReference type="Pfam" id="PF22000">
    <property type="entry name" value="DUF6929"/>
    <property type="match status" value="1"/>
</dbReference>
<dbReference type="STRING" id="229205.SAMN05444372_102264"/>
<dbReference type="AlphaFoldDB" id="A0A1M5H2H9"/>
<dbReference type="Proteomes" id="UP000184020">
    <property type="component" value="Unassembled WGS sequence"/>
</dbReference>
<dbReference type="OrthoDB" id="6710009at2"/>